<feature type="region of interest" description="Disordered" evidence="1">
    <location>
        <begin position="43"/>
        <end position="72"/>
    </location>
</feature>
<reference evidence="4 5" key="1">
    <citation type="submission" date="2019-02" db="EMBL/GenBank/DDBJ databases">
        <title>Kribbella capetownensis sp. nov. and Kribbella speibonae sp. nov., isolated from soil.</title>
        <authorList>
            <person name="Curtis S.M."/>
            <person name="Norton I."/>
            <person name="Everest G.J."/>
            <person name="Meyers P.R."/>
        </authorList>
    </citation>
    <scope>NUCLEOTIDE SEQUENCE [LARGE SCALE GENOMIC DNA]</scope>
    <source>
        <strain evidence="4 5">NRRL B-24813</strain>
    </source>
</reference>
<accession>A0A4R0KTH4</accession>
<dbReference type="InterPro" id="IPR002477">
    <property type="entry name" value="Peptidoglycan-bd-like"/>
</dbReference>
<evidence type="ECO:0000313" key="5">
    <source>
        <dbReference type="Proteomes" id="UP000291144"/>
    </source>
</evidence>
<proteinExistence type="predicted"/>
<dbReference type="RefSeq" id="WP_131352726.1">
    <property type="nucleotide sequence ID" value="NZ_SJKB01000002.1"/>
</dbReference>
<dbReference type="OrthoDB" id="9787225at2"/>
<dbReference type="AlphaFoldDB" id="A0A4R0KTH4"/>
<protein>
    <submittedName>
        <fullName evidence="4">Peptidoglycan-binding protein</fullName>
    </submittedName>
</protein>
<sequence>MPSTTAAGRPKAWIIATVAASCVAVAGIATAAVIGFQGPAQASAATPPASSSSSGQYQPGSGGHGLTPANTPATPVVVPSVAVKLLQQQLAQLNYYNGSITGYENAQTINAITYLQRDAHLPQTGQLNNATRAALNSMLVHGNNQMAGN</sequence>
<evidence type="ECO:0000256" key="2">
    <source>
        <dbReference type="SAM" id="SignalP"/>
    </source>
</evidence>
<gene>
    <name evidence="4" type="ORF">E0H73_07320</name>
</gene>
<evidence type="ECO:0000259" key="3">
    <source>
        <dbReference type="Pfam" id="PF01471"/>
    </source>
</evidence>
<feature type="compositionally biased region" description="Low complexity" evidence="1">
    <location>
        <begin position="43"/>
        <end position="59"/>
    </location>
</feature>
<feature type="domain" description="Peptidoglycan binding-like" evidence="3">
    <location>
        <begin position="82"/>
        <end position="135"/>
    </location>
</feature>
<keyword evidence="2" id="KW-0732">Signal</keyword>
<comment type="caution">
    <text evidence="4">The sequence shown here is derived from an EMBL/GenBank/DDBJ whole genome shotgun (WGS) entry which is preliminary data.</text>
</comment>
<evidence type="ECO:0000256" key="1">
    <source>
        <dbReference type="SAM" id="MobiDB-lite"/>
    </source>
</evidence>
<dbReference type="InterPro" id="IPR036365">
    <property type="entry name" value="PGBD-like_sf"/>
</dbReference>
<dbReference type="Pfam" id="PF01471">
    <property type="entry name" value="PG_binding_1"/>
    <property type="match status" value="1"/>
</dbReference>
<dbReference type="InterPro" id="IPR036366">
    <property type="entry name" value="PGBDSf"/>
</dbReference>
<feature type="chain" id="PRO_5038664996" evidence="2">
    <location>
        <begin position="32"/>
        <end position="149"/>
    </location>
</feature>
<evidence type="ECO:0000313" key="4">
    <source>
        <dbReference type="EMBL" id="TCC64221.1"/>
    </source>
</evidence>
<feature type="signal peptide" evidence="2">
    <location>
        <begin position="1"/>
        <end position="31"/>
    </location>
</feature>
<dbReference type="SUPFAM" id="SSF47090">
    <property type="entry name" value="PGBD-like"/>
    <property type="match status" value="1"/>
</dbReference>
<dbReference type="Proteomes" id="UP000291144">
    <property type="component" value="Unassembled WGS sequence"/>
</dbReference>
<dbReference type="EMBL" id="SJKB01000002">
    <property type="protein sequence ID" value="TCC64221.1"/>
    <property type="molecule type" value="Genomic_DNA"/>
</dbReference>
<dbReference type="Gene3D" id="1.10.101.10">
    <property type="entry name" value="PGBD-like superfamily/PGBD"/>
    <property type="match status" value="1"/>
</dbReference>
<name>A0A4R0KTH4_9ACTN</name>
<keyword evidence="5" id="KW-1185">Reference proteome</keyword>
<organism evidence="4 5">
    <name type="scientific">Kribbella pittospori</name>
    <dbReference type="NCBI Taxonomy" id="722689"/>
    <lineage>
        <taxon>Bacteria</taxon>
        <taxon>Bacillati</taxon>
        <taxon>Actinomycetota</taxon>
        <taxon>Actinomycetes</taxon>
        <taxon>Propionibacteriales</taxon>
        <taxon>Kribbellaceae</taxon>
        <taxon>Kribbella</taxon>
    </lineage>
</organism>